<evidence type="ECO:0000256" key="1">
    <source>
        <dbReference type="SAM" id="MobiDB-lite"/>
    </source>
</evidence>
<dbReference type="AlphaFoldDB" id="A0AAD9X7G8"/>
<proteinExistence type="predicted"/>
<feature type="compositionally biased region" description="Polar residues" evidence="1">
    <location>
        <begin position="50"/>
        <end position="63"/>
    </location>
</feature>
<comment type="caution">
    <text evidence="2">The sequence shown here is derived from an EMBL/GenBank/DDBJ whole genome shotgun (WGS) entry which is preliminary data.</text>
</comment>
<dbReference type="EMBL" id="JANJYI010000004">
    <property type="protein sequence ID" value="KAK2654331.1"/>
    <property type="molecule type" value="Genomic_DNA"/>
</dbReference>
<evidence type="ECO:0000313" key="2">
    <source>
        <dbReference type="EMBL" id="KAK2654331.1"/>
    </source>
</evidence>
<organism evidence="2 3">
    <name type="scientific">Dipteronia dyeriana</name>
    <dbReference type="NCBI Taxonomy" id="168575"/>
    <lineage>
        <taxon>Eukaryota</taxon>
        <taxon>Viridiplantae</taxon>
        <taxon>Streptophyta</taxon>
        <taxon>Embryophyta</taxon>
        <taxon>Tracheophyta</taxon>
        <taxon>Spermatophyta</taxon>
        <taxon>Magnoliopsida</taxon>
        <taxon>eudicotyledons</taxon>
        <taxon>Gunneridae</taxon>
        <taxon>Pentapetalae</taxon>
        <taxon>rosids</taxon>
        <taxon>malvids</taxon>
        <taxon>Sapindales</taxon>
        <taxon>Sapindaceae</taxon>
        <taxon>Hippocastanoideae</taxon>
        <taxon>Acereae</taxon>
        <taxon>Dipteronia</taxon>
    </lineage>
</organism>
<reference evidence="2" key="1">
    <citation type="journal article" date="2023" name="Plant J.">
        <title>Genome sequences and population genomics provide insights into the demographic history, inbreeding, and mutation load of two 'living fossil' tree species of Dipteronia.</title>
        <authorList>
            <person name="Feng Y."/>
            <person name="Comes H.P."/>
            <person name="Chen J."/>
            <person name="Zhu S."/>
            <person name="Lu R."/>
            <person name="Zhang X."/>
            <person name="Li P."/>
            <person name="Qiu J."/>
            <person name="Olsen K.M."/>
            <person name="Qiu Y."/>
        </authorList>
    </citation>
    <scope>NUCLEOTIDE SEQUENCE</scope>
    <source>
        <strain evidence="2">KIB01</strain>
    </source>
</reference>
<feature type="non-terminal residue" evidence="2">
    <location>
        <position position="63"/>
    </location>
</feature>
<keyword evidence="3" id="KW-1185">Reference proteome</keyword>
<feature type="region of interest" description="Disordered" evidence="1">
    <location>
        <begin position="20"/>
        <end position="63"/>
    </location>
</feature>
<evidence type="ECO:0000313" key="3">
    <source>
        <dbReference type="Proteomes" id="UP001280121"/>
    </source>
</evidence>
<dbReference type="Proteomes" id="UP001280121">
    <property type="component" value="Unassembled WGS sequence"/>
</dbReference>
<name>A0AAD9X7G8_9ROSI</name>
<protein>
    <submittedName>
        <fullName evidence="2">Uncharacterized protein</fullName>
    </submittedName>
</protein>
<gene>
    <name evidence="2" type="ORF">Ddye_014187</name>
</gene>
<accession>A0AAD9X7G8</accession>
<sequence length="63" mass="7079">METVHVSSTIAFLKGRRAPWKHHRLSQGPKRVPLRLHTNAPPGDEAAWTTPHTSNKSKTQLCL</sequence>